<dbReference type="GO" id="GO:0003735">
    <property type="term" value="F:structural constituent of ribosome"/>
    <property type="evidence" value="ECO:0007669"/>
    <property type="project" value="InterPro"/>
</dbReference>
<dbReference type="InterPro" id="IPR020056">
    <property type="entry name" value="Rbsml_bL25/Gln-tRNA_synth_N"/>
</dbReference>
<dbReference type="InterPro" id="IPR011035">
    <property type="entry name" value="Ribosomal_bL25/Gln-tRNA_synth"/>
</dbReference>
<evidence type="ECO:0000313" key="6">
    <source>
        <dbReference type="EMBL" id="CAG9284855.1"/>
    </source>
</evidence>
<accession>A0A8J9TEF3</accession>
<dbReference type="Proteomes" id="UP000836788">
    <property type="component" value="Chromosome 2"/>
</dbReference>
<reference evidence="6" key="1">
    <citation type="submission" date="2022-02" db="EMBL/GenBank/DDBJ databases">
        <authorList>
            <person name="Giguere J D."/>
        </authorList>
    </citation>
    <scope>NUCLEOTIDE SEQUENCE</scope>
    <source>
        <strain evidence="6">CCAP 1055/1</strain>
    </source>
</reference>
<protein>
    <recommendedName>
        <fullName evidence="5">Large ribosomal subunit protein bL25 L25 domain-containing protein</fullName>
    </recommendedName>
</protein>
<dbReference type="InterPro" id="IPR020930">
    <property type="entry name" value="Ribosomal_uL5_bac-type"/>
</dbReference>
<organism evidence="6">
    <name type="scientific">Phaeodactylum tricornutum</name>
    <name type="common">Diatom</name>
    <dbReference type="NCBI Taxonomy" id="2850"/>
    <lineage>
        <taxon>Eukaryota</taxon>
        <taxon>Sar</taxon>
        <taxon>Stramenopiles</taxon>
        <taxon>Ochrophyta</taxon>
        <taxon>Bacillariophyta</taxon>
        <taxon>Bacillariophyceae</taxon>
        <taxon>Bacillariophycidae</taxon>
        <taxon>Naviculales</taxon>
        <taxon>Phaeodactylaceae</taxon>
        <taxon>Phaeodactylum</taxon>
    </lineage>
</organism>
<sequence length="278" mass="32016">MATDPDLVEFFEVNFPEAFNEAQTGAKDGDRLATSHRKIDKKVESRYPRNIRPMQTYLRDVETEEGSRACRRLRWKNMIPGTIRGSDPNLGIFSKQPESEIYVKTPWAVLQRELDRYHRDFESRVYDITVLDGPEDTEGTTHRVLPQNLQRHPVNSTIYCANFCRYHPGRPIKFPVSFINTEESPALKRDGFIIPIQRSIECFVEDGVDIPESLDMECSGLQFKDVIRTDRIILPDGVRFSDRVIKRGKEFIVGVMFGSGRGLEEDTTETEKEPVAEK</sequence>
<dbReference type="InterPro" id="IPR037121">
    <property type="entry name" value="Ribosomal_bL25_C"/>
</dbReference>
<dbReference type="InterPro" id="IPR029751">
    <property type="entry name" value="Ribosomal_L25_dom"/>
</dbReference>
<evidence type="ECO:0000256" key="4">
    <source>
        <dbReference type="ARBA" id="ARBA00023274"/>
    </source>
</evidence>
<evidence type="ECO:0000256" key="1">
    <source>
        <dbReference type="ARBA" id="ARBA00022730"/>
    </source>
</evidence>
<dbReference type="CDD" id="cd00495">
    <property type="entry name" value="Ribosomal_L25_TL5_CTC"/>
    <property type="match status" value="1"/>
</dbReference>
<dbReference type="PANTHER" id="PTHR33284">
    <property type="entry name" value="RIBOSOMAL PROTEIN L25/GLN-TRNA SYNTHETASE, ANTI-CODON-BINDING DOMAIN-CONTAINING PROTEIN"/>
    <property type="match status" value="1"/>
</dbReference>
<evidence type="ECO:0000256" key="3">
    <source>
        <dbReference type="ARBA" id="ARBA00022980"/>
    </source>
</evidence>
<dbReference type="AlphaFoldDB" id="A0A8J9TEF3"/>
<dbReference type="Gene3D" id="2.40.240.10">
    <property type="entry name" value="Ribosomal Protein L25, Chain P"/>
    <property type="match status" value="1"/>
</dbReference>
<keyword evidence="1" id="KW-0699">rRNA-binding</keyword>
<dbReference type="GO" id="GO:0006412">
    <property type="term" value="P:translation"/>
    <property type="evidence" value="ECO:0007669"/>
    <property type="project" value="InterPro"/>
</dbReference>
<gene>
    <name evidence="6" type="ORF">PTTT1_LOCUS27224</name>
</gene>
<dbReference type="GO" id="GO:0022625">
    <property type="term" value="C:cytosolic large ribosomal subunit"/>
    <property type="evidence" value="ECO:0007669"/>
    <property type="project" value="TreeGrafter"/>
</dbReference>
<name>A0A8J9TEF3_PHATR</name>
<keyword evidence="2" id="KW-0694">RNA-binding</keyword>
<evidence type="ECO:0000259" key="5">
    <source>
        <dbReference type="Pfam" id="PF01386"/>
    </source>
</evidence>
<dbReference type="Gene3D" id="2.170.120.20">
    <property type="entry name" value="Ribosomal protein L25, beta domain"/>
    <property type="match status" value="1"/>
</dbReference>
<keyword evidence="3" id="KW-0689">Ribosomal protein</keyword>
<dbReference type="PANTHER" id="PTHR33284:SF1">
    <property type="entry name" value="RIBOSOMAL PROTEIN L25_GLN-TRNA SYNTHETASE, ANTI-CODON-BINDING DOMAIN-CONTAINING PROTEIN"/>
    <property type="match status" value="1"/>
</dbReference>
<dbReference type="Pfam" id="PF01386">
    <property type="entry name" value="Ribosomal_L25p"/>
    <property type="match status" value="1"/>
</dbReference>
<dbReference type="EMBL" id="OU594943">
    <property type="protein sequence ID" value="CAG9284855.1"/>
    <property type="molecule type" value="Genomic_DNA"/>
</dbReference>
<proteinExistence type="predicted"/>
<dbReference type="GO" id="GO:0008097">
    <property type="term" value="F:5S rRNA binding"/>
    <property type="evidence" value="ECO:0007669"/>
    <property type="project" value="TreeGrafter"/>
</dbReference>
<dbReference type="SUPFAM" id="SSF50715">
    <property type="entry name" value="Ribosomal protein L25-like"/>
    <property type="match status" value="1"/>
</dbReference>
<feature type="domain" description="Large ribosomal subunit protein bL25 L25" evidence="5">
    <location>
        <begin position="63"/>
        <end position="160"/>
    </location>
</feature>
<evidence type="ECO:0000256" key="2">
    <source>
        <dbReference type="ARBA" id="ARBA00022884"/>
    </source>
</evidence>
<keyword evidence="4" id="KW-0687">Ribonucleoprotein</keyword>